<dbReference type="Pfam" id="PF24139">
    <property type="entry name" value="TPR_TNPO3_IPO13_4th"/>
    <property type="match status" value="1"/>
</dbReference>
<proteinExistence type="predicted"/>
<sequence length="133" mass="14667">MGVHMGELLQMVRSVDALPLPKPPLVSYAALPPPRQSTTPSGCRCVRYQSDSQWSVSAGRYVSRYGALRHAAPILEELAHEMAAVYAAHSHSCLLYLASILVDELYQEPACTQYLIGLLQSHADLICSRNRMV</sequence>
<evidence type="ECO:0000313" key="1">
    <source>
        <dbReference type="EMBL" id="GBP52994.1"/>
    </source>
</evidence>
<dbReference type="Proteomes" id="UP000299102">
    <property type="component" value="Unassembled WGS sequence"/>
</dbReference>
<dbReference type="InterPro" id="IPR058537">
    <property type="entry name" value="TPR_TNPO3_IPO13_4th"/>
</dbReference>
<dbReference type="Gene3D" id="1.25.10.10">
    <property type="entry name" value="Leucine-rich Repeat Variant"/>
    <property type="match status" value="1"/>
</dbReference>
<accession>A0A4C1WSA2</accession>
<dbReference type="OrthoDB" id="435593at2759"/>
<protein>
    <submittedName>
        <fullName evidence="1">Transportin-3</fullName>
    </submittedName>
</protein>
<reference evidence="1 2" key="1">
    <citation type="journal article" date="2019" name="Commun. Biol.">
        <title>The bagworm genome reveals a unique fibroin gene that provides high tensile strength.</title>
        <authorList>
            <person name="Kono N."/>
            <person name="Nakamura H."/>
            <person name="Ohtoshi R."/>
            <person name="Tomita M."/>
            <person name="Numata K."/>
            <person name="Arakawa K."/>
        </authorList>
    </citation>
    <scope>NUCLEOTIDE SEQUENCE [LARGE SCALE GENOMIC DNA]</scope>
</reference>
<dbReference type="STRING" id="151549.A0A4C1WSA2"/>
<keyword evidence="2" id="KW-1185">Reference proteome</keyword>
<organism evidence="1 2">
    <name type="scientific">Eumeta variegata</name>
    <name type="common">Bagworm moth</name>
    <name type="synonym">Eumeta japonica</name>
    <dbReference type="NCBI Taxonomy" id="151549"/>
    <lineage>
        <taxon>Eukaryota</taxon>
        <taxon>Metazoa</taxon>
        <taxon>Ecdysozoa</taxon>
        <taxon>Arthropoda</taxon>
        <taxon>Hexapoda</taxon>
        <taxon>Insecta</taxon>
        <taxon>Pterygota</taxon>
        <taxon>Neoptera</taxon>
        <taxon>Endopterygota</taxon>
        <taxon>Lepidoptera</taxon>
        <taxon>Glossata</taxon>
        <taxon>Ditrysia</taxon>
        <taxon>Tineoidea</taxon>
        <taxon>Psychidae</taxon>
        <taxon>Oiketicinae</taxon>
        <taxon>Eumeta</taxon>
    </lineage>
</organism>
<dbReference type="EMBL" id="BGZK01000614">
    <property type="protein sequence ID" value="GBP52994.1"/>
    <property type="molecule type" value="Genomic_DNA"/>
</dbReference>
<gene>
    <name evidence="1" type="primary">TNPO3</name>
    <name evidence="1" type="ORF">EVAR_80954_1</name>
</gene>
<comment type="caution">
    <text evidence="1">The sequence shown here is derived from an EMBL/GenBank/DDBJ whole genome shotgun (WGS) entry which is preliminary data.</text>
</comment>
<evidence type="ECO:0000313" key="2">
    <source>
        <dbReference type="Proteomes" id="UP000299102"/>
    </source>
</evidence>
<dbReference type="InterPro" id="IPR011989">
    <property type="entry name" value="ARM-like"/>
</dbReference>
<name>A0A4C1WSA2_EUMVA</name>
<dbReference type="AlphaFoldDB" id="A0A4C1WSA2"/>